<name>A0ACC0VRE5_9STRA</name>
<reference evidence="1 2" key="1">
    <citation type="journal article" date="2022" name="bioRxiv">
        <title>The genome of the oomycete Peronosclerospora sorghi, a cosmopolitan pathogen of maize and sorghum, is inflated with dispersed pseudogenes.</title>
        <authorList>
            <person name="Fletcher K."/>
            <person name="Martin F."/>
            <person name="Isakeit T."/>
            <person name="Cavanaugh K."/>
            <person name="Magill C."/>
            <person name="Michelmore R."/>
        </authorList>
    </citation>
    <scope>NUCLEOTIDE SEQUENCE [LARGE SCALE GENOMIC DNA]</scope>
    <source>
        <strain evidence="1">P6</strain>
    </source>
</reference>
<organism evidence="1 2">
    <name type="scientific">Peronosclerospora sorghi</name>
    <dbReference type="NCBI Taxonomy" id="230839"/>
    <lineage>
        <taxon>Eukaryota</taxon>
        <taxon>Sar</taxon>
        <taxon>Stramenopiles</taxon>
        <taxon>Oomycota</taxon>
        <taxon>Peronosporomycetes</taxon>
        <taxon>Peronosporales</taxon>
        <taxon>Peronosporaceae</taxon>
        <taxon>Peronosclerospora</taxon>
    </lineage>
</organism>
<comment type="caution">
    <text evidence="1">The sequence shown here is derived from an EMBL/GenBank/DDBJ whole genome shotgun (WGS) entry which is preliminary data.</text>
</comment>
<evidence type="ECO:0000313" key="1">
    <source>
        <dbReference type="EMBL" id="KAI9908666.1"/>
    </source>
</evidence>
<protein>
    <submittedName>
        <fullName evidence="1">Uncharacterized protein</fullName>
    </submittedName>
</protein>
<accession>A0ACC0VRE5</accession>
<gene>
    <name evidence="1" type="ORF">PsorP6_016513</name>
</gene>
<proteinExistence type="predicted"/>
<dbReference type="EMBL" id="CM047587">
    <property type="protein sequence ID" value="KAI9908666.1"/>
    <property type="molecule type" value="Genomic_DNA"/>
</dbReference>
<evidence type="ECO:0000313" key="2">
    <source>
        <dbReference type="Proteomes" id="UP001163321"/>
    </source>
</evidence>
<dbReference type="Proteomes" id="UP001163321">
    <property type="component" value="Chromosome 8"/>
</dbReference>
<keyword evidence="2" id="KW-1185">Reference proteome</keyword>
<sequence length="166" mass="19622">MQYSNWRRLKETRRLPSVALAGVLGGCPPHPWENTLNKIQQRTFRSEYMNALRQIGFNNDEYINVAAYLVLLKRIDGGQTIERTAKMIDDALMNRETTDIARMIQDGQFRMWSEFVGSVHTAKQDIFQLTRVQSEWKKRILERYGEFLREKLPTTKKSKKPRTHYI</sequence>